<reference evidence="2" key="1">
    <citation type="submission" date="2025-08" db="UniProtKB">
        <authorList>
            <consortium name="Ensembl"/>
        </authorList>
    </citation>
    <scope>IDENTIFICATION</scope>
</reference>
<proteinExistence type="predicted"/>
<keyword evidence="1" id="KW-0472">Membrane</keyword>
<organism evidence="2 3">
    <name type="scientific">Buteo japonicus</name>
    <dbReference type="NCBI Taxonomy" id="224669"/>
    <lineage>
        <taxon>Eukaryota</taxon>
        <taxon>Metazoa</taxon>
        <taxon>Chordata</taxon>
        <taxon>Craniata</taxon>
        <taxon>Vertebrata</taxon>
        <taxon>Euteleostomi</taxon>
        <taxon>Archelosauria</taxon>
        <taxon>Archosauria</taxon>
        <taxon>Dinosauria</taxon>
        <taxon>Saurischia</taxon>
        <taxon>Theropoda</taxon>
        <taxon>Coelurosauria</taxon>
        <taxon>Aves</taxon>
        <taxon>Neognathae</taxon>
        <taxon>Neoaves</taxon>
        <taxon>Telluraves</taxon>
        <taxon>Accipitrimorphae</taxon>
        <taxon>Accipitriformes</taxon>
        <taxon>Accipitridae</taxon>
        <taxon>Accipitrinae</taxon>
        <taxon>Buteo</taxon>
    </lineage>
</organism>
<dbReference type="AlphaFoldDB" id="A0A8C0C4D7"/>
<evidence type="ECO:0000313" key="2">
    <source>
        <dbReference type="Ensembl" id="ENSBJAP00000025320.1"/>
    </source>
</evidence>
<name>A0A8C0C4D7_9AVES</name>
<evidence type="ECO:0000256" key="1">
    <source>
        <dbReference type="SAM" id="Phobius"/>
    </source>
</evidence>
<accession>A0A8C0C4D7</accession>
<sequence length="102" mass="11477">GSGGASGPGSRWLWQHEFWLPPGITWQDMEESEDIHYPQPHDVLSVWGFLGIMLGVWVQKLALLSMPMYNCRGPQKLQVLKSAEVHFPALSFQPCVLAKEVC</sequence>
<dbReference type="Ensembl" id="ENSBJAT00000026016.1">
    <property type="protein sequence ID" value="ENSBJAP00000025320.1"/>
    <property type="gene ID" value="ENSBJAG00000016146.1"/>
</dbReference>
<keyword evidence="1" id="KW-1133">Transmembrane helix</keyword>
<reference evidence="2" key="2">
    <citation type="submission" date="2025-09" db="UniProtKB">
        <authorList>
            <consortium name="Ensembl"/>
        </authorList>
    </citation>
    <scope>IDENTIFICATION</scope>
</reference>
<evidence type="ECO:0000313" key="3">
    <source>
        <dbReference type="Proteomes" id="UP000694555"/>
    </source>
</evidence>
<dbReference type="Proteomes" id="UP000694555">
    <property type="component" value="Unplaced"/>
</dbReference>
<protein>
    <submittedName>
        <fullName evidence="2">Uncharacterized protein</fullName>
    </submittedName>
</protein>
<keyword evidence="3" id="KW-1185">Reference proteome</keyword>
<feature type="transmembrane region" description="Helical" evidence="1">
    <location>
        <begin position="46"/>
        <end position="66"/>
    </location>
</feature>
<keyword evidence="1" id="KW-0812">Transmembrane</keyword>